<keyword evidence="2" id="KW-1185">Reference proteome</keyword>
<organism evidence="1 2">
    <name type="scientific">Avena sativa</name>
    <name type="common">Oat</name>
    <dbReference type="NCBI Taxonomy" id="4498"/>
    <lineage>
        <taxon>Eukaryota</taxon>
        <taxon>Viridiplantae</taxon>
        <taxon>Streptophyta</taxon>
        <taxon>Embryophyta</taxon>
        <taxon>Tracheophyta</taxon>
        <taxon>Spermatophyta</taxon>
        <taxon>Magnoliopsida</taxon>
        <taxon>Liliopsida</taxon>
        <taxon>Poales</taxon>
        <taxon>Poaceae</taxon>
        <taxon>BOP clade</taxon>
        <taxon>Pooideae</taxon>
        <taxon>Poodae</taxon>
        <taxon>Poeae</taxon>
        <taxon>Poeae Chloroplast Group 1 (Aveneae type)</taxon>
        <taxon>Aveninae</taxon>
        <taxon>Avena</taxon>
    </lineage>
</organism>
<accession>A0ACD5TM60</accession>
<evidence type="ECO:0000313" key="2">
    <source>
        <dbReference type="Proteomes" id="UP001732700"/>
    </source>
</evidence>
<name>A0ACD5TM60_AVESA</name>
<dbReference type="EnsemblPlants" id="AVESA.00010b.r2.1CG0083570.1">
    <property type="protein sequence ID" value="AVESA.00010b.r2.1CG0083570.1.CDS"/>
    <property type="gene ID" value="AVESA.00010b.r2.1CG0083570"/>
</dbReference>
<dbReference type="Proteomes" id="UP001732700">
    <property type="component" value="Chromosome 1C"/>
</dbReference>
<evidence type="ECO:0000313" key="1">
    <source>
        <dbReference type="EnsemblPlants" id="AVESA.00010b.r2.1CG0083570.1.CDS"/>
    </source>
</evidence>
<reference evidence="1" key="2">
    <citation type="submission" date="2025-09" db="UniProtKB">
        <authorList>
            <consortium name="EnsemblPlants"/>
        </authorList>
    </citation>
    <scope>IDENTIFICATION</scope>
</reference>
<proteinExistence type="predicted"/>
<reference evidence="1" key="1">
    <citation type="submission" date="2021-05" db="EMBL/GenBank/DDBJ databases">
        <authorList>
            <person name="Scholz U."/>
            <person name="Mascher M."/>
            <person name="Fiebig A."/>
        </authorList>
    </citation>
    <scope>NUCLEOTIDE SEQUENCE [LARGE SCALE GENOMIC DNA]</scope>
</reference>
<sequence>MAAADEKAKQTEEASNCSLYGCFCCWRRACSLQIPRVAPRQRVPLHTGRVLGLHRFRVARSGRVLGRSDDALEILHTFRTASGCDAIASAAAALTPDGSSLCLFSEHLEPGKISAIPRAQKLRLTYGNVRDAAVMSPELPRLPPECPMKCRPVSAAGQLWATNIKLEVRTSKCFVGMLRLDTDADRWKKAGDTFALPLRREELINPRWGGPLFQGCAVLHDDTILVSLRADQGLVTFNCDDCAWTEVTTTTKDTHLPYIPILGRGVFIKEDATEEEEEDGDYDGAVYFLRDNHVFAYKLCYYQVQDQEDQRRKLKLEPPVMIDAVCPFREEGYGFLTHLAGRLMCSVWISTWPRCSCDYNLHVLITTFRVRSTSAEQKGIDILHSTCRRLDVFPLGQPIHEFSFLQGLLAYELVQQGNNHKELSDPIFLQFSWKFSRGRSWAAERMCLDCADKAKNPDAIVFCVVQGEYCYSKSLPCGNSTSHDVHITTIRVKTERARREHLWVIMKLNSPNNSGYMEDLRSPKAQILCMDAAIQQTEYKGNDEK</sequence>
<protein>
    <submittedName>
        <fullName evidence="1">Uncharacterized protein</fullName>
    </submittedName>
</protein>